<comment type="caution">
    <text evidence="4">The sequence shown here is derived from an EMBL/GenBank/DDBJ whole genome shotgun (WGS) entry which is preliminary data.</text>
</comment>
<dbReference type="Proteomes" id="UP000276133">
    <property type="component" value="Unassembled WGS sequence"/>
</dbReference>
<feature type="compositionally biased region" description="Basic and acidic residues" evidence="3">
    <location>
        <begin position="65"/>
        <end position="82"/>
    </location>
</feature>
<dbReference type="OrthoDB" id="2021138at2759"/>
<protein>
    <submittedName>
        <fullName evidence="4">Leucine-rich repeat-containing 27-like isoform X1</fullName>
    </submittedName>
</protein>
<dbReference type="Pfam" id="PF13855">
    <property type="entry name" value="LRR_8"/>
    <property type="match status" value="1"/>
</dbReference>
<sequence length="550" mass="65415">MDDINENEIFKTYKDQDANLESQEVQVENIIKMIKEEFNLENDDEGSEKSKDTGFEDIVSNTNTNEEKATNFDIENEYKNEREEDDDDEFLSENDYQNDKKEFEELLEFIQKAIDFNANGLDLSKKKLSKIPRKLGELEKLEYLYLEGNHLEKLPEDFFELFPNLKWLDLRNNQITQLPTKGLENHENLRYLLLENNQIKYLPCEISTLKNLNALNLTDNPIEYPPLDIVQNGCKAIMEFLKTDFFNSQIKDGKTPTKMSDNDISDIRSVTDDIWASDDETSFQPKRIISKKILNNCDQRAISVSKFPLRTFPMRPLDAKYAKYDIRERINTAKVNANRLRNIPNDMTIYKNEKYEKALEKGAIGHYKKEKETIDSKIQKFNDKVVIDKFKENFRKEQRKLLHKRMIKGVDYTEPVMNAPFDISEDHLRVMTNEEREELDKKLRMERMRSLSPETLMRIEEERRIRDHMLQDKIREYTIKLLNRRDNKSDNPKYDKLQAAKDLRELKGIQREIEQRRYELQFNIRAYTGGLKFRETAKLHNKKKTSNNYI</sequence>
<dbReference type="PANTHER" id="PTHR48051:SF35">
    <property type="entry name" value="LEUCINE-RICH REPEAT-CONTAINING PROTEIN 27"/>
    <property type="match status" value="1"/>
</dbReference>
<dbReference type="GO" id="GO:0005737">
    <property type="term" value="C:cytoplasm"/>
    <property type="evidence" value="ECO:0007669"/>
    <property type="project" value="TreeGrafter"/>
</dbReference>
<dbReference type="PANTHER" id="PTHR48051">
    <property type="match status" value="1"/>
</dbReference>
<feature type="region of interest" description="Disordered" evidence="3">
    <location>
        <begin position="39"/>
        <end position="94"/>
    </location>
</feature>
<dbReference type="InterPro" id="IPR003591">
    <property type="entry name" value="Leu-rich_rpt_typical-subtyp"/>
</dbReference>
<dbReference type="STRING" id="10195.A0A3M7SW30"/>
<feature type="compositionally biased region" description="Acidic residues" evidence="3">
    <location>
        <begin position="83"/>
        <end position="92"/>
    </location>
</feature>
<dbReference type="SMART" id="SM00369">
    <property type="entry name" value="LRR_TYP"/>
    <property type="match status" value="3"/>
</dbReference>
<accession>A0A3M7SW30</accession>
<keyword evidence="2" id="KW-0677">Repeat</keyword>
<name>A0A3M7SW30_BRAPC</name>
<evidence type="ECO:0000256" key="1">
    <source>
        <dbReference type="ARBA" id="ARBA00022614"/>
    </source>
</evidence>
<keyword evidence="1" id="KW-0433">Leucine-rich repeat</keyword>
<evidence type="ECO:0000256" key="2">
    <source>
        <dbReference type="ARBA" id="ARBA00022737"/>
    </source>
</evidence>
<organism evidence="4 5">
    <name type="scientific">Brachionus plicatilis</name>
    <name type="common">Marine rotifer</name>
    <name type="synonym">Brachionus muelleri</name>
    <dbReference type="NCBI Taxonomy" id="10195"/>
    <lineage>
        <taxon>Eukaryota</taxon>
        <taxon>Metazoa</taxon>
        <taxon>Spiralia</taxon>
        <taxon>Gnathifera</taxon>
        <taxon>Rotifera</taxon>
        <taxon>Eurotatoria</taxon>
        <taxon>Monogononta</taxon>
        <taxon>Pseudotrocha</taxon>
        <taxon>Ploima</taxon>
        <taxon>Brachionidae</taxon>
        <taxon>Brachionus</taxon>
    </lineage>
</organism>
<proteinExistence type="predicted"/>
<gene>
    <name evidence="4" type="ORF">BpHYR1_030935</name>
</gene>
<dbReference type="EMBL" id="REGN01000696">
    <property type="protein sequence ID" value="RNA39912.1"/>
    <property type="molecule type" value="Genomic_DNA"/>
</dbReference>
<evidence type="ECO:0000313" key="4">
    <source>
        <dbReference type="EMBL" id="RNA39912.1"/>
    </source>
</evidence>
<evidence type="ECO:0000313" key="5">
    <source>
        <dbReference type="Proteomes" id="UP000276133"/>
    </source>
</evidence>
<dbReference type="InterPro" id="IPR032675">
    <property type="entry name" value="LRR_dom_sf"/>
</dbReference>
<dbReference type="AlphaFoldDB" id="A0A3M7SW30"/>
<dbReference type="InterPro" id="IPR050216">
    <property type="entry name" value="LRR_domain-containing"/>
</dbReference>
<dbReference type="PROSITE" id="PS51450">
    <property type="entry name" value="LRR"/>
    <property type="match status" value="3"/>
</dbReference>
<evidence type="ECO:0000256" key="3">
    <source>
        <dbReference type="SAM" id="MobiDB-lite"/>
    </source>
</evidence>
<keyword evidence="5" id="KW-1185">Reference proteome</keyword>
<reference evidence="4 5" key="1">
    <citation type="journal article" date="2018" name="Sci. Rep.">
        <title>Genomic signatures of local adaptation to the degree of environmental predictability in rotifers.</title>
        <authorList>
            <person name="Franch-Gras L."/>
            <person name="Hahn C."/>
            <person name="Garcia-Roger E.M."/>
            <person name="Carmona M.J."/>
            <person name="Serra M."/>
            <person name="Gomez A."/>
        </authorList>
    </citation>
    <scope>NUCLEOTIDE SEQUENCE [LARGE SCALE GENOMIC DNA]</scope>
    <source>
        <strain evidence="4">HYR1</strain>
    </source>
</reference>
<dbReference type="SUPFAM" id="SSF52058">
    <property type="entry name" value="L domain-like"/>
    <property type="match status" value="1"/>
</dbReference>
<dbReference type="InterPro" id="IPR001611">
    <property type="entry name" value="Leu-rich_rpt"/>
</dbReference>
<dbReference type="Gene3D" id="3.80.10.10">
    <property type="entry name" value="Ribonuclease Inhibitor"/>
    <property type="match status" value="1"/>
</dbReference>